<dbReference type="AlphaFoldDB" id="K0B1C3"/>
<dbReference type="eggNOG" id="COG0500">
    <property type="taxonomic scope" value="Bacteria"/>
</dbReference>
<sequence>MIMSKYTDTMNPYWNKRYLKENRIWGEKPSNTAIYALNLFEKYEVKKILIPGAGYGRNSKLFSSRGLLVSGIEISKIAVEIAEKYDPDTKFYKGSVLDMPYEDKIYDAIYCFNVLHLFKEQERKEFISKCIENIKINGLMFFTVFSDQEKSYVKGKEIEKDTFESKPGRPVHYFTEEDLLNHFEQMNTIETSLIEETENHGNEGLHIHRLRYICIQKR</sequence>
<proteinExistence type="predicted"/>
<gene>
    <name evidence="2" type="ordered locus">Curi_c22970</name>
</gene>
<keyword evidence="2" id="KW-0489">Methyltransferase</keyword>
<dbReference type="InterPro" id="IPR029063">
    <property type="entry name" value="SAM-dependent_MTases_sf"/>
</dbReference>
<name>K0B1C3_GOTA9</name>
<dbReference type="HOGENOM" id="CLU_082973_0_0_9"/>
<accession>K0B1C3</accession>
<dbReference type="STRING" id="1128398.Curi_c22970"/>
<dbReference type="KEGG" id="cad:Curi_c22970"/>
<dbReference type="CDD" id="cd02440">
    <property type="entry name" value="AdoMet_MTases"/>
    <property type="match status" value="1"/>
</dbReference>
<dbReference type="GO" id="GO:0032259">
    <property type="term" value="P:methylation"/>
    <property type="evidence" value="ECO:0007669"/>
    <property type="project" value="UniProtKB-KW"/>
</dbReference>
<dbReference type="EMBL" id="CP003326">
    <property type="protein sequence ID" value="AFS79299.1"/>
    <property type="molecule type" value="Genomic_DNA"/>
</dbReference>
<dbReference type="Proteomes" id="UP000006094">
    <property type="component" value="Chromosome"/>
</dbReference>
<keyword evidence="2" id="KW-0808">Transferase</keyword>
<organism evidence="2 3">
    <name type="scientific">Gottschalkia acidurici (strain ATCC 7906 / DSM 604 / BCRC 14475 / CIP 104303 / KCTC 5404 / NCIMB 10678 / 9a)</name>
    <name type="common">Clostridium acidurici</name>
    <dbReference type="NCBI Taxonomy" id="1128398"/>
    <lineage>
        <taxon>Bacteria</taxon>
        <taxon>Bacillati</taxon>
        <taxon>Bacillota</taxon>
        <taxon>Tissierellia</taxon>
        <taxon>Tissierellales</taxon>
        <taxon>Gottschalkiaceae</taxon>
        <taxon>Gottschalkia</taxon>
    </lineage>
</organism>
<feature type="domain" description="Methyltransferase type 11" evidence="1">
    <location>
        <begin position="51"/>
        <end position="142"/>
    </location>
</feature>
<evidence type="ECO:0000313" key="2">
    <source>
        <dbReference type="EMBL" id="AFS79299.1"/>
    </source>
</evidence>
<dbReference type="PANTHER" id="PTHR43861">
    <property type="entry name" value="TRANS-ACONITATE 2-METHYLTRANSFERASE-RELATED"/>
    <property type="match status" value="1"/>
</dbReference>
<keyword evidence="3" id="KW-1185">Reference proteome</keyword>
<reference evidence="2 3" key="1">
    <citation type="journal article" date="2012" name="PLoS ONE">
        <title>The purine-utilizing bacterium Clostridium acidurici 9a: a genome-guided metabolic reconsideration.</title>
        <authorList>
            <person name="Hartwich K."/>
            <person name="Poehlein A."/>
            <person name="Daniel R."/>
        </authorList>
    </citation>
    <scope>NUCLEOTIDE SEQUENCE [LARGE SCALE GENOMIC DNA]</scope>
    <source>
        <strain evidence="3">ATCC 7906 / DSM 604 / BCRC 14475 / CIP 104303 / KCTC 5404 / NCIMB 10678 / 9a</strain>
    </source>
</reference>
<evidence type="ECO:0000313" key="3">
    <source>
        <dbReference type="Proteomes" id="UP000006094"/>
    </source>
</evidence>
<protein>
    <submittedName>
        <fullName evidence="2">Methyltransferase, type 11</fullName>
    </submittedName>
</protein>
<dbReference type="InterPro" id="IPR013216">
    <property type="entry name" value="Methyltransf_11"/>
</dbReference>
<evidence type="ECO:0000259" key="1">
    <source>
        <dbReference type="Pfam" id="PF08241"/>
    </source>
</evidence>
<dbReference type="GO" id="GO:0008757">
    <property type="term" value="F:S-adenosylmethionine-dependent methyltransferase activity"/>
    <property type="evidence" value="ECO:0007669"/>
    <property type="project" value="InterPro"/>
</dbReference>
<dbReference type="SUPFAM" id="SSF53335">
    <property type="entry name" value="S-adenosyl-L-methionine-dependent methyltransferases"/>
    <property type="match status" value="1"/>
</dbReference>
<dbReference type="Pfam" id="PF08241">
    <property type="entry name" value="Methyltransf_11"/>
    <property type="match status" value="1"/>
</dbReference>
<dbReference type="Gene3D" id="3.40.50.150">
    <property type="entry name" value="Vaccinia Virus protein VP39"/>
    <property type="match status" value="1"/>
</dbReference>